<comment type="catalytic activity">
    <reaction evidence="6">
        <text>Fe-coproporphyrin III + 2 H(+) = coproporphyrin III + Fe(2+)</text>
        <dbReference type="Rhea" id="RHEA:49572"/>
        <dbReference type="ChEBI" id="CHEBI:15378"/>
        <dbReference type="ChEBI" id="CHEBI:29033"/>
        <dbReference type="ChEBI" id="CHEBI:68438"/>
        <dbReference type="ChEBI" id="CHEBI:131725"/>
        <dbReference type="EC" id="4.99.1.9"/>
    </reaction>
    <physiologicalReaction direction="right-to-left" evidence="6">
        <dbReference type="Rhea" id="RHEA:49574"/>
    </physiologicalReaction>
</comment>
<evidence type="ECO:0000256" key="3">
    <source>
        <dbReference type="ARBA" id="ARBA00023133"/>
    </source>
</evidence>
<comment type="subcellular location">
    <subcellularLocation>
        <location evidence="7">Cytoplasm</location>
    </subcellularLocation>
</comment>
<dbReference type="CDD" id="cd00419">
    <property type="entry name" value="Ferrochelatase_C"/>
    <property type="match status" value="1"/>
</dbReference>
<dbReference type="RefSeq" id="WP_263514021.1">
    <property type="nucleotide sequence ID" value="NZ_CP099556.1"/>
</dbReference>
<dbReference type="GO" id="GO:0005737">
    <property type="term" value="C:cytoplasm"/>
    <property type="evidence" value="ECO:0007669"/>
    <property type="project" value="UniProtKB-SubCell"/>
</dbReference>
<evidence type="ECO:0000256" key="7">
    <source>
        <dbReference type="HAMAP-Rule" id="MF_00323"/>
    </source>
</evidence>
<evidence type="ECO:0000256" key="1">
    <source>
        <dbReference type="ARBA" id="ARBA00007718"/>
    </source>
</evidence>
<evidence type="ECO:0000256" key="6">
    <source>
        <dbReference type="ARBA" id="ARBA00024536"/>
    </source>
</evidence>
<sequence>MKRAIVLMNMGGPNNLDEVEVFLKNMFNDKYIIGAPQPIRALIAKLIIYKRLNIAKDNYRKLGGVSPIVGYTKRLVRRLQKVVDADVFYEMRYTSPFAKDVIEKVKHYDEIYAIPMYPHYSRTTTLSSIEDFISCAKKFKIEHKIKTIDYYYDNIFYNKAIVDRIKEALKDDKAEEFELVFSAHGLTQRVIDKGDLYQKHILANVEFVKEELKKQNINFKKIDLAYQSRVGPMKWLQPYMEDKLKELGKKVIVYPISFTVDNSETLGELVLEYGELAKEHGIKDYRVSKTPNSNYNFIVALKTIYEDLKLK</sequence>
<dbReference type="GO" id="GO:0004325">
    <property type="term" value="F:ferrochelatase activity"/>
    <property type="evidence" value="ECO:0007669"/>
    <property type="project" value="UniProtKB-UniRule"/>
</dbReference>
<dbReference type="Gene3D" id="3.40.50.1400">
    <property type="match status" value="2"/>
</dbReference>
<dbReference type="PANTHER" id="PTHR11108">
    <property type="entry name" value="FERROCHELATASE"/>
    <property type="match status" value="1"/>
</dbReference>
<protein>
    <recommendedName>
        <fullName evidence="7">Ferrochelatase</fullName>
        <ecNumber evidence="7">4.98.1.1</ecNumber>
    </recommendedName>
    <alternativeName>
        <fullName evidence="7">Heme synthase</fullName>
    </alternativeName>
    <alternativeName>
        <fullName evidence="7">Protoheme ferro-lyase</fullName>
    </alternativeName>
</protein>
<evidence type="ECO:0000256" key="2">
    <source>
        <dbReference type="ARBA" id="ARBA00023004"/>
    </source>
</evidence>
<comment type="catalytic activity">
    <reaction evidence="7">
        <text>heme b + 2 H(+) = protoporphyrin IX + Fe(2+)</text>
        <dbReference type="Rhea" id="RHEA:22584"/>
        <dbReference type="ChEBI" id="CHEBI:15378"/>
        <dbReference type="ChEBI" id="CHEBI:29033"/>
        <dbReference type="ChEBI" id="CHEBI:57306"/>
        <dbReference type="ChEBI" id="CHEBI:60344"/>
        <dbReference type="EC" id="4.98.1.1"/>
    </reaction>
</comment>
<keyword evidence="2 7" id="KW-0408">Iron</keyword>
<comment type="function">
    <text evidence="7">Catalyzes the ferrous insertion into protoporphyrin IX.</text>
</comment>
<dbReference type="InterPro" id="IPR001015">
    <property type="entry name" value="Ferrochelatase"/>
</dbReference>
<keyword evidence="7" id="KW-0963">Cytoplasm</keyword>
<keyword evidence="7" id="KW-0479">Metal-binding</keyword>
<evidence type="ECO:0000313" key="10">
    <source>
        <dbReference type="Proteomes" id="UP001164100"/>
    </source>
</evidence>
<feature type="binding site" evidence="7">
    <location>
        <position position="184"/>
    </location>
    <ligand>
        <name>Fe(2+)</name>
        <dbReference type="ChEBI" id="CHEBI:29033"/>
    </ligand>
</feature>
<dbReference type="SUPFAM" id="SSF53800">
    <property type="entry name" value="Chelatase"/>
    <property type="match status" value="1"/>
</dbReference>
<keyword evidence="3 7" id="KW-0350">Heme biosynthesis</keyword>
<dbReference type="NCBIfam" id="TIGR00109">
    <property type="entry name" value="hemH"/>
    <property type="match status" value="1"/>
</dbReference>
<evidence type="ECO:0000256" key="4">
    <source>
        <dbReference type="ARBA" id="ARBA00023239"/>
    </source>
</evidence>
<reference evidence="9" key="1">
    <citation type="journal article" date="2022" name="Front. Microbiol.">
        <title>Species classification and novel plasmid identifications in Arcobacter cryaerophilus and Arcobacter cryaerophilus-like organisms.</title>
        <authorList>
            <person name="Zhou G."/>
            <person name="Wang M."/>
            <person name="Wang H."/>
            <person name="Chen X."/>
            <person name="Gu Y."/>
            <person name="Shao Z."/>
            <person name="Zhang J."/>
            <person name="Zhang M."/>
        </authorList>
    </citation>
    <scope>NUCLEOTIDE SEQUENCE</scope>
    <source>
        <strain evidence="9">ICDCAC48</strain>
    </source>
</reference>
<dbReference type="CDD" id="cd03411">
    <property type="entry name" value="Ferrochelatase_N"/>
    <property type="match status" value="1"/>
</dbReference>
<evidence type="ECO:0000256" key="5">
    <source>
        <dbReference type="ARBA" id="ARBA00023244"/>
    </source>
</evidence>
<organism evidence="9 10">
    <name type="scientific">Aliarcobacter cryaerophilus</name>
    <dbReference type="NCBI Taxonomy" id="28198"/>
    <lineage>
        <taxon>Bacteria</taxon>
        <taxon>Pseudomonadati</taxon>
        <taxon>Campylobacterota</taxon>
        <taxon>Epsilonproteobacteria</taxon>
        <taxon>Campylobacterales</taxon>
        <taxon>Arcobacteraceae</taxon>
        <taxon>Aliarcobacter</taxon>
    </lineage>
</organism>
<dbReference type="GO" id="GO:0006783">
    <property type="term" value="P:heme biosynthetic process"/>
    <property type="evidence" value="ECO:0007669"/>
    <property type="project" value="UniProtKB-UniRule"/>
</dbReference>
<gene>
    <name evidence="7 9" type="primary">hemH</name>
    <name evidence="9" type="ORF">NGX11_05395</name>
</gene>
<evidence type="ECO:0000256" key="8">
    <source>
        <dbReference type="RuleBase" id="RU004185"/>
    </source>
</evidence>
<proteinExistence type="inferred from homology"/>
<feature type="binding site" evidence="7">
    <location>
        <position position="264"/>
    </location>
    <ligand>
        <name>Fe(2+)</name>
        <dbReference type="ChEBI" id="CHEBI:29033"/>
    </ligand>
</feature>
<dbReference type="InterPro" id="IPR033644">
    <property type="entry name" value="Ferrochelatase_C"/>
</dbReference>
<dbReference type="InterPro" id="IPR033659">
    <property type="entry name" value="Ferrochelatase_N"/>
</dbReference>
<dbReference type="Pfam" id="PF00762">
    <property type="entry name" value="Ferrochelatase"/>
    <property type="match status" value="1"/>
</dbReference>
<accession>A0AA46NKS7</accession>
<dbReference type="AlphaFoldDB" id="A0AA46NKS7"/>
<dbReference type="Proteomes" id="UP001164100">
    <property type="component" value="Chromosome"/>
</dbReference>
<dbReference type="PANTHER" id="PTHR11108:SF1">
    <property type="entry name" value="FERROCHELATASE, MITOCHONDRIAL"/>
    <property type="match status" value="1"/>
</dbReference>
<dbReference type="EC" id="4.98.1.1" evidence="7"/>
<keyword evidence="4 7" id="KW-0456">Lyase</keyword>
<dbReference type="EMBL" id="CP099556">
    <property type="protein sequence ID" value="UYF42344.1"/>
    <property type="molecule type" value="Genomic_DNA"/>
</dbReference>
<keyword evidence="5 7" id="KW-0627">Porphyrin biosynthesis</keyword>
<name>A0AA46NKS7_9BACT</name>
<dbReference type="HAMAP" id="MF_00323">
    <property type="entry name" value="Ferrochelatase"/>
    <property type="match status" value="1"/>
</dbReference>
<comment type="pathway">
    <text evidence="7">Porphyrin-containing compound metabolism; protoheme biosynthesis; protoheme from protoporphyrin-IX: step 1/1.</text>
</comment>
<comment type="similarity">
    <text evidence="1 7 8">Belongs to the ferrochelatase family.</text>
</comment>
<evidence type="ECO:0000313" key="9">
    <source>
        <dbReference type="EMBL" id="UYF42344.1"/>
    </source>
</evidence>
<dbReference type="GO" id="GO:0046872">
    <property type="term" value="F:metal ion binding"/>
    <property type="evidence" value="ECO:0007669"/>
    <property type="project" value="UniProtKB-KW"/>
</dbReference>